<reference evidence="4" key="1">
    <citation type="submission" date="2022-08" db="EMBL/GenBank/DDBJ databases">
        <title>Novel sulfate-reducing endosymbionts in the free-living metamonad Anaeramoeba.</title>
        <authorList>
            <person name="Jerlstrom-Hultqvist J."/>
            <person name="Cepicka I."/>
            <person name="Gallot-Lavallee L."/>
            <person name="Salas-Leiva D."/>
            <person name="Curtis B.A."/>
            <person name="Zahonova K."/>
            <person name="Pipaliya S."/>
            <person name="Dacks J."/>
            <person name="Roger A.J."/>
        </authorList>
    </citation>
    <scope>NUCLEOTIDE SEQUENCE</scope>
    <source>
        <strain evidence="4">Schooner1</strain>
    </source>
</reference>
<dbReference type="EMBL" id="JAOAOG010000334">
    <property type="protein sequence ID" value="KAJ6227521.1"/>
    <property type="molecule type" value="Genomic_DNA"/>
</dbReference>
<dbReference type="InterPro" id="IPR013320">
    <property type="entry name" value="ConA-like_dom_sf"/>
</dbReference>
<evidence type="ECO:0000313" key="4">
    <source>
        <dbReference type="EMBL" id="KAJ6227521.1"/>
    </source>
</evidence>
<dbReference type="Proteomes" id="UP001150062">
    <property type="component" value="Unassembled WGS sequence"/>
</dbReference>
<comment type="caution">
    <text evidence="4">The sequence shown here is derived from an EMBL/GenBank/DDBJ whole genome shotgun (WGS) entry which is preliminary data.</text>
</comment>
<feature type="domain" description="SPRY" evidence="3">
    <location>
        <begin position="293"/>
        <end position="362"/>
    </location>
</feature>
<organism evidence="4 5">
    <name type="scientific">Anaeramoeba flamelloides</name>
    <dbReference type="NCBI Taxonomy" id="1746091"/>
    <lineage>
        <taxon>Eukaryota</taxon>
        <taxon>Metamonada</taxon>
        <taxon>Anaeramoebidae</taxon>
        <taxon>Anaeramoeba</taxon>
    </lineage>
</organism>
<keyword evidence="5" id="KW-1185">Reference proteome</keyword>
<proteinExistence type="predicted"/>
<protein>
    <submittedName>
        <fullName evidence="4">Spry domain containing socs box protein</fullName>
    </submittedName>
</protein>
<sequence>MSVLMPTQKMPTQVLSDNFLTFENKSYYLKITQQFNYHALFELTCCETMDQFHGTVPFQLEESLILPLYQQPSENFIHYKDGKKEYFTFKIGQRSFSLQKIFQDNNSKTKLELEILEKENKKIEQEIQELSQPKETTRQSQTKNNNFNNNKNKSFIISEILNEHSELKEKILGLKIKNKELNSQINLLFKEMMVLQPKKQLDKKIGIRTQIPVEMENNVQEILFSDTFNPTRLSPVLNITDGGSTVARKWGKGFGTCWGKSEISGKYIFHIMIKLNFRNNKSSSNVGIMPFHSVQNTYKEGWVIDSNGATCAKDGEWPNNNYSPKFQTNDVYGITLDLVNGKIGFCHNEQFLGWRFHDIDTNAKYKIGVDLWTQNESATIL</sequence>
<evidence type="ECO:0000259" key="3">
    <source>
        <dbReference type="Pfam" id="PF00622"/>
    </source>
</evidence>
<dbReference type="InterPro" id="IPR043136">
    <property type="entry name" value="B30.2/SPRY_sf"/>
</dbReference>
<name>A0ABQ8X523_9EUKA</name>
<dbReference type="Gene3D" id="2.60.120.920">
    <property type="match status" value="1"/>
</dbReference>
<dbReference type="SUPFAM" id="SSF49899">
    <property type="entry name" value="Concanavalin A-like lectins/glucanases"/>
    <property type="match status" value="1"/>
</dbReference>
<evidence type="ECO:0000256" key="1">
    <source>
        <dbReference type="SAM" id="Coils"/>
    </source>
</evidence>
<dbReference type="InterPro" id="IPR003877">
    <property type="entry name" value="SPRY_dom"/>
</dbReference>
<feature type="coiled-coil region" evidence="1">
    <location>
        <begin position="157"/>
        <end position="184"/>
    </location>
</feature>
<gene>
    <name evidence="4" type="ORF">M0813_09760</name>
</gene>
<feature type="region of interest" description="Disordered" evidence="2">
    <location>
        <begin position="127"/>
        <end position="150"/>
    </location>
</feature>
<dbReference type="Pfam" id="PF00622">
    <property type="entry name" value="SPRY"/>
    <property type="match status" value="1"/>
</dbReference>
<evidence type="ECO:0000313" key="5">
    <source>
        <dbReference type="Proteomes" id="UP001150062"/>
    </source>
</evidence>
<accession>A0ABQ8X523</accession>
<evidence type="ECO:0000256" key="2">
    <source>
        <dbReference type="SAM" id="MobiDB-lite"/>
    </source>
</evidence>
<keyword evidence="1" id="KW-0175">Coiled coil</keyword>
<feature type="compositionally biased region" description="Polar residues" evidence="2">
    <location>
        <begin position="131"/>
        <end position="143"/>
    </location>
</feature>